<keyword evidence="1" id="KW-0004">4Fe-4S</keyword>
<dbReference type="EMBL" id="JABEQG010000001">
    <property type="protein sequence ID" value="MBB2154904.1"/>
    <property type="molecule type" value="Genomic_DNA"/>
</dbReference>
<evidence type="ECO:0000256" key="4">
    <source>
        <dbReference type="ARBA" id="ARBA00022801"/>
    </source>
</evidence>
<protein>
    <recommendedName>
        <fullName evidence="9">Type-5 uracil-DNA glycosylase</fullName>
    </recommendedName>
</protein>
<evidence type="ECO:0000256" key="6">
    <source>
        <dbReference type="ARBA" id="ARBA00023014"/>
    </source>
</evidence>
<dbReference type="GO" id="GO:0006284">
    <property type="term" value="P:base-excision repair"/>
    <property type="evidence" value="ECO:0007669"/>
    <property type="project" value="InterPro"/>
</dbReference>
<dbReference type="Gene3D" id="3.40.470.10">
    <property type="entry name" value="Uracil-DNA glycosylase-like domain"/>
    <property type="match status" value="1"/>
</dbReference>
<evidence type="ECO:0000256" key="8">
    <source>
        <dbReference type="ARBA" id="ARBA00023779"/>
    </source>
</evidence>
<dbReference type="CDD" id="cd10031">
    <property type="entry name" value="UDG-F5_TTUDGB_like"/>
    <property type="match status" value="1"/>
</dbReference>
<keyword evidence="3" id="KW-0227">DNA damage</keyword>
<comment type="caution">
    <text evidence="12">The sequence shown here is derived from an EMBL/GenBank/DDBJ whole genome shotgun (WGS) entry which is preliminary data.</text>
</comment>
<evidence type="ECO:0000256" key="5">
    <source>
        <dbReference type="ARBA" id="ARBA00023004"/>
    </source>
</evidence>
<evidence type="ECO:0000256" key="1">
    <source>
        <dbReference type="ARBA" id="ARBA00022485"/>
    </source>
</evidence>
<dbReference type="InterPro" id="IPR036895">
    <property type="entry name" value="Uracil-DNA_glycosylase-like_sf"/>
</dbReference>
<dbReference type="SMART" id="SM00987">
    <property type="entry name" value="UreE_C"/>
    <property type="match status" value="1"/>
</dbReference>
<dbReference type="PANTHER" id="PTHR33693">
    <property type="entry name" value="TYPE-5 URACIL-DNA GLYCOSYLASE"/>
    <property type="match status" value="1"/>
</dbReference>
<gene>
    <name evidence="12" type="ORF">HLH33_01030</name>
</gene>
<keyword evidence="5" id="KW-0408">Iron</keyword>
<proteinExistence type="inferred from homology"/>
<organism evidence="12 13">
    <name type="scientific">Gluconacetobacter diazotrophicus</name>
    <name type="common">Acetobacter diazotrophicus</name>
    <dbReference type="NCBI Taxonomy" id="33996"/>
    <lineage>
        <taxon>Bacteria</taxon>
        <taxon>Pseudomonadati</taxon>
        <taxon>Pseudomonadota</taxon>
        <taxon>Alphaproteobacteria</taxon>
        <taxon>Acetobacterales</taxon>
        <taxon>Acetobacteraceae</taxon>
        <taxon>Gluconacetobacter</taxon>
    </lineage>
</organism>
<dbReference type="InterPro" id="IPR044147">
    <property type="entry name" value="UdgB-like"/>
</dbReference>
<keyword evidence="2" id="KW-0479">Metal-binding</keyword>
<dbReference type="AlphaFoldDB" id="A0A7W4FC64"/>
<feature type="compositionally biased region" description="Low complexity" evidence="10">
    <location>
        <begin position="1"/>
        <end position="17"/>
    </location>
</feature>
<evidence type="ECO:0000256" key="3">
    <source>
        <dbReference type="ARBA" id="ARBA00022763"/>
    </source>
</evidence>
<evidence type="ECO:0000256" key="2">
    <source>
        <dbReference type="ARBA" id="ARBA00022723"/>
    </source>
</evidence>
<feature type="domain" description="Uracil-DNA glycosylase-like" evidence="11">
    <location>
        <begin position="55"/>
        <end position="222"/>
    </location>
</feature>
<dbReference type="GO" id="GO:0004844">
    <property type="term" value="F:uracil DNA N-glycosylase activity"/>
    <property type="evidence" value="ECO:0007669"/>
    <property type="project" value="InterPro"/>
</dbReference>
<reference evidence="12 13" key="1">
    <citation type="submission" date="2020-04" db="EMBL/GenBank/DDBJ databases">
        <title>Description of novel Gluconacetobacter.</title>
        <authorList>
            <person name="Sombolestani A."/>
        </authorList>
    </citation>
    <scope>NUCLEOTIDE SEQUENCE [LARGE SCALE GENOMIC DNA]</scope>
    <source>
        <strain evidence="12 13">LMG 7603</strain>
    </source>
</reference>
<evidence type="ECO:0000256" key="10">
    <source>
        <dbReference type="SAM" id="MobiDB-lite"/>
    </source>
</evidence>
<dbReference type="GO" id="GO:0051539">
    <property type="term" value="F:4 iron, 4 sulfur cluster binding"/>
    <property type="evidence" value="ECO:0007669"/>
    <property type="project" value="UniProtKB-KW"/>
</dbReference>
<dbReference type="GO" id="GO:0033958">
    <property type="term" value="F:DNA-deoxyinosine glycosylase activity"/>
    <property type="evidence" value="ECO:0007669"/>
    <property type="project" value="InterPro"/>
</dbReference>
<evidence type="ECO:0000313" key="13">
    <source>
        <dbReference type="Proteomes" id="UP000550787"/>
    </source>
</evidence>
<dbReference type="GO" id="GO:0046872">
    <property type="term" value="F:metal ion binding"/>
    <property type="evidence" value="ECO:0007669"/>
    <property type="project" value="UniProtKB-KW"/>
</dbReference>
<dbReference type="Pfam" id="PF03167">
    <property type="entry name" value="UDG"/>
    <property type="match status" value="1"/>
</dbReference>
<evidence type="ECO:0000256" key="9">
    <source>
        <dbReference type="ARBA" id="ARBA00023887"/>
    </source>
</evidence>
<dbReference type="InterPro" id="IPR005122">
    <property type="entry name" value="Uracil-DNA_glycosylase-like"/>
</dbReference>
<dbReference type="SUPFAM" id="SSF52141">
    <property type="entry name" value="Uracil-DNA glycosylase-like"/>
    <property type="match status" value="1"/>
</dbReference>
<dbReference type="PANTHER" id="PTHR33693:SF3">
    <property type="entry name" value="TYPE-5 URACIL-DNA GLYCOSYLASE"/>
    <property type="match status" value="1"/>
</dbReference>
<name>A0A7W4FC64_GLUDI</name>
<evidence type="ECO:0000256" key="7">
    <source>
        <dbReference type="ARBA" id="ARBA00023204"/>
    </source>
</evidence>
<feature type="region of interest" description="Disordered" evidence="10">
    <location>
        <begin position="1"/>
        <end position="26"/>
    </location>
</feature>
<keyword evidence="4" id="KW-0378">Hydrolase</keyword>
<dbReference type="SMART" id="SM00986">
    <property type="entry name" value="UDG"/>
    <property type="match status" value="1"/>
</dbReference>
<accession>A0A7W4FC64</accession>
<evidence type="ECO:0000259" key="11">
    <source>
        <dbReference type="SMART" id="SM00986"/>
    </source>
</evidence>
<dbReference type="InterPro" id="IPR051536">
    <property type="entry name" value="UDG_Type-4/5"/>
</dbReference>
<comment type="similarity">
    <text evidence="8">Belongs to the uracil-DNA glycosylase (UDG) superfamily. Type 5 (UDGb) family.</text>
</comment>
<sequence>MPPRSRALARPAAPSVSTSPGPDIPPRDCPACPRLVEYRLANQAAHPDWWNAPVPPWGESSASLLIVGLAPGVKGANRTGRPFTGDYAGTLLYETLIEYGFATGRYGADPADGLVLNDCRIVNAVRCVPPANLPQTSEVRTCNHFLRSELTSMPNLKAVLTLGVVAHNATVAACGIPMSRIRFTHGQVQTLPNGLVLTDSYHVSRYNTNTGVLTTDMFRAVVARLRALIDAA</sequence>
<keyword evidence="7" id="KW-0234">DNA repair</keyword>
<dbReference type="Proteomes" id="UP000550787">
    <property type="component" value="Unassembled WGS sequence"/>
</dbReference>
<evidence type="ECO:0000313" key="12">
    <source>
        <dbReference type="EMBL" id="MBB2154904.1"/>
    </source>
</evidence>
<keyword evidence="6" id="KW-0411">Iron-sulfur</keyword>
<dbReference type="RefSeq" id="WP_183115284.1">
    <property type="nucleotide sequence ID" value="NZ_JABEQG010000001.1"/>
</dbReference>